<sequence length="76" mass="8560">MSGGIEIAMDFLIYETLTQGMCPCCRSRFFNQLPGEEREEVMDTAMQIDSILSHVYGDFIETEEIPDGKETSEATT</sequence>
<accession>A0A1G8FRJ3</accession>
<dbReference type="Proteomes" id="UP000198956">
    <property type="component" value="Unassembled WGS sequence"/>
</dbReference>
<dbReference type="EMBL" id="FNDE01000079">
    <property type="protein sequence ID" value="SDH84727.1"/>
    <property type="molecule type" value="Genomic_DNA"/>
</dbReference>
<protein>
    <submittedName>
        <fullName evidence="1">Uncharacterized protein</fullName>
    </submittedName>
</protein>
<gene>
    <name evidence="1" type="ORF">SAMN04489735_10795</name>
</gene>
<reference evidence="1 2" key="1">
    <citation type="submission" date="2016-10" db="EMBL/GenBank/DDBJ databases">
        <authorList>
            <person name="de Groot N.N."/>
        </authorList>
    </citation>
    <scope>NUCLEOTIDE SEQUENCE [LARGE SCALE GENOMIC DNA]</scope>
    <source>
        <strain evidence="1 2">L 420-91</strain>
    </source>
</reference>
<evidence type="ECO:0000313" key="2">
    <source>
        <dbReference type="Proteomes" id="UP000198956"/>
    </source>
</evidence>
<name>A0A1G8FRJ3_ANETH</name>
<dbReference type="AlphaFoldDB" id="A0A1G8FRJ3"/>
<proteinExistence type="predicted"/>
<organism evidence="1 2">
    <name type="scientific">Aneurinibacillus thermoaerophilus</name>
    <dbReference type="NCBI Taxonomy" id="143495"/>
    <lineage>
        <taxon>Bacteria</taxon>
        <taxon>Bacillati</taxon>
        <taxon>Bacillota</taxon>
        <taxon>Bacilli</taxon>
        <taxon>Bacillales</taxon>
        <taxon>Paenibacillaceae</taxon>
        <taxon>Aneurinibacillus group</taxon>
        <taxon>Aneurinibacillus</taxon>
    </lineage>
</organism>
<evidence type="ECO:0000313" key="1">
    <source>
        <dbReference type="EMBL" id="SDH84727.1"/>
    </source>
</evidence>